<reference evidence="2" key="1">
    <citation type="journal article" date="2019" name="Environ. Microbiol.">
        <title>Fungal ecological strategies reflected in gene transcription - a case study of two litter decomposers.</title>
        <authorList>
            <person name="Barbi F."/>
            <person name="Kohler A."/>
            <person name="Barry K."/>
            <person name="Baskaran P."/>
            <person name="Daum C."/>
            <person name="Fauchery L."/>
            <person name="Ihrmark K."/>
            <person name="Kuo A."/>
            <person name="LaButti K."/>
            <person name="Lipzen A."/>
            <person name="Morin E."/>
            <person name="Grigoriev I.V."/>
            <person name="Henrissat B."/>
            <person name="Lindahl B."/>
            <person name="Martin F."/>
        </authorList>
    </citation>
    <scope>NUCLEOTIDE SEQUENCE</scope>
    <source>
        <strain evidence="2">JB14</strain>
    </source>
</reference>
<accession>A0A6A4I7G1</accession>
<dbReference type="EMBL" id="ML769401">
    <property type="protein sequence ID" value="KAE9406526.1"/>
    <property type="molecule type" value="Genomic_DNA"/>
</dbReference>
<keyword evidence="3" id="KW-1185">Reference proteome</keyword>
<dbReference type="Proteomes" id="UP000799118">
    <property type="component" value="Unassembled WGS sequence"/>
</dbReference>
<protein>
    <submittedName>
        <fullName evidence="2">Uncharacterized protein</fullName>
    </submittedName>
</protein>
<feature type="compositionally biased region" description="Low complexity" evidence="1">
    <location>
        <begin position="95"/>
        <end position="108"/>
    </location>
</feature>
<gene>
    <name evidence="2" type="ORF">BT96DRAFT_987374</name>
</gene>
<evidence type="ECO:0000313" key="3">
    <source>
        <dbReference type="Proteomes" id="UP000799118"/>
    </source>
</evidence>
<evidence type="ECO:0000313" key="2">
    <source>
        <dbReference type="EMBL" id="KAE9406526.1"/>
    </source>
</evidence>
<sequence length="165" mass="18365">MRQGQPAVEAVPMTSSSRLHRSSWAGIMTSKGCGTISRKEGKEVEMRARRACSFSGVHGVREDTGATGATEEPARIHAEDGILGLAFEDPFHRLSTPQQRKPQSQSSQHTGNGSRRLHKRRPISVHNEEGWTNGKETTESKVKNAAKRRSLGSRLWKKFKRLTSF</sequence>
<feature type="region of interest" description="Disordered" evidence="1">
    <location>
        <begin position="89"/>
        <end position="150"/>
    </location>
</feature>
<evidence type="ECO:0000256" key="1">
    <source>
        <dbReference type="SAM" id="MobiDB-lite"/>
    </source>
</evidence>
<organism evidence="2 3">
    <name type="scientific">Gymnopus androsaceus JB14</name>
    <dbReference type="NCBI Taxonomy" id="1447944"/>
    <lineage>
        <taxon>Eukaryota</taxon>
        <taxon>Fungi</taxon>
        <taxon>Dikarya</taxon>
        <taxon>Basidiomycota</taxon>
        <taxon>Agaricomycotina</taxon>
        <taxon>Agaricomycetes</taxon>
        <taxon>Agaricomycetidae</taxon>
        <taxon>Agaricales</taxon>
        <taxon>Marasmiineae</taxon>
        <taxon>Omphalotaceae</taxon>
        <taxon>Gymnopus</taxon>
    </lineage>
</organism>
<proteinExistence type="predicted"/>
<feature type="region of interest" description="Disordered" evidence="1">
    <location>
        <begin position="1"/>
        <end position="21"/>
    </location>
</feature>
<dbReference type="AlphaFoldDB" id="A0A6A4I7G1"/>
<name>A0A6A4I7G1_9AGAR</name>